<dbReference type="Proteomes" id="UP001617351">
    <property type="component" value="Unassembled WGS sequence"/>
</dbReference>
<comment type="caution">
    <text evidence="2">The sequence shown here is derived from an EMBL/GenBank/DDBJ whole genome shotgun (WGS) entry which is preliminary data.</text>
</comment>
<evidence type="ECO:0000313" key="2">
    <source>
        <dbReference type="EMBL" id="MFJ2823418.1"/>
    </source>
</evidence>
<keyword evidence="3" id="KW-1185">Reference proteome</keyword>
<gene>
    <name evidence="2" type="ORF">ACIO7M_20190</name>
</gene>
<protein>
    <submittedName>
        <fullName evidence="2">Uncharacterized protein</fullName>
    </submittedName>
</protein>
<dbReference type="EMBL" id="JBIUYY010000008">
    <property type="protein sequence ID" value="MFJ2823418.1"/>
    <property type="molecule type" value="Genomic_DNA"/>
</dbReference>
<name>A0ABW8EJN0_STRT5</name>
<accession>A0ABW8EJN0</accession>
<dbReference type="RefSeq" id="WP_402382868.1">
    <property type="nucleotide sequence ID" value="NZ_JBIUYY010000008.1"/>
</dbReference>
<evidence type="ECO:0000256" key="1">
    <source>
        <dbReference type="SAM" id="MobiDB-lite"/>
    </source>
</evidence>
<feature type="region of interest" description="Disordered" evidence="1">
    <location>
        <begin position="1"/>
        <end position="30"/>
    </location>
</feature>
<organism evidence="2 3">
    <name type="scientific">Streptomyces toxytricini</name>
    <name type="common">Actinomyces toxytricini</name>
    <dbReference type="NCBI Taxonomy" id="67369"/>
    <lineage>
        <taxon>Bacteria</taxon>
        <taxon>Bacillati</taxon>
        <taxon>Actinomycetota</taxon>
        <taxon>Actinomycetes</taxon>
        <taxon>Kitasatosporales</taxon>
        <taxon>Streptomycetaceae</taxon>
        <taxon>Streptomyces</taxon>
    </lineage>
</organism>
<proteinExistence type="predicted"/>
<reference evidence="2 3" key="1">
    <citation type="submission" date="2024-10" db="EMBL/GenBank/DDBJ databases">
        <title>The Natural Products Discovery Center: Release of the First 8490 Sequenced Strains for Exploring Actinobacteria Biosynthetic Diversity.</title>
        <authorList>
            <person name="Kalkreuter E."/>
            <person name="Kautsar S.A."/>
            <person name="Yang D."/>
            <person name="Bader C.D."/>
            <person name="Teijaro C.N."/>
            <person name="Fluegel L."/>
            <person name="Davis C.M."/>
            <person name="Simpson J.R."/>
            <person name="Lauterbach L."/>
            <person name="Steele A.D."/>
            <person name="Gui C."/>
            <person name="Meng S."/>
            <person name="Li G."/>
            <person name="Viehrig K."/>
            <person name="Ye F."/>
            <person name="Su P."/>
            <person name="Kiefer A.F."/>
            <person name="Nichols A."/>
            <person name="Cepeda A.J."/>
            <person name="Yan W."/>
            <person name="Fan B."/>
            <person name="Jiang Y."/>
            <person name="Adhikari A."/>
            <person name="Zheng C.-J."/>
            <person name="Schuster L."/>
            <person name="Cowan T.M."/>
            <person name="Smanski M.J."/>
            <person name="Chevrette M.G."/>
            <person name="De Carvalho L.P.S."/>
            <person name="Shen B."/>
        </authorList>
    </citation>
    <scope>NUCLEOTIDE SEQUENCE [LARGE SCALE GENOMIC DNA]</scope>
    <source>
        <strain evidence="2 3">NPDC087220</strain>
    </source>
</reference>
<sequence>MAHERPAPGPAVPARHLRPAADGTPWRPTGSGVFPHAELVDGTWWVPRLDDFPEHPLHTLFADGRRVADLDDDLPLRGGREAEGGTAPALTAAERTAVLGLMAVLGPYGAEYGTPCPGDWCTCELLTDAYVLGEAG</sequence>
<evidence type="ECO:0000313" key="3">
    <source>
        <dbReference type="Proteomes" id="UP001617351"/>
    </source>
</evidence>